<dbReference type="AlphaFoldDB" id="A0A0P1EP20"/>
<dbReference type="OrthoDB" id="5766358at2"/>
<gene>
    <name evidence="2" type="ORF">SHM7688_01344</name>
</gene>
<feature type="transmembrane region" description="Helical" evidence="1">
    <location>
        <begin position="98"/>
        <end position="119"/>
    </location>
</feature>
<name>A0A0P1EP20_9RHOB</name>
<keyword evidence="1" id="KW-1133">Transmembrane helix</keyword>
<proteinExistence type="predicted"/>
<reference evidence="2 3" key="1">
    <citation type="submission" date="2015-09" db="EMBL/GenBank/DDBJ databases">
        <authorList>
            <consortium name="Swine Surveillance"/>
        </authorList>
    </citation>
    <scope>NUCLEOTIDE SEQUENCE [LARGE SCALE GENOMIC DNA]</scope>
    <source>
        <strain evidence="2 3">CECT 7688</strain>
    </source>
</reference>
<feature type="transmembrane region" description="Helical" evidence="1">
    <location>
        <begin position="215"/>
        <end position="236"/>
    </location>
</feature>
<keyword evidence="3" id="KW-1185">Reference proteome</keyword>
<feature type="transmembrane region" description="Helical" evidence="1">
    <location>
        <begin position="66"/>
        <end position="86"/>
    </location>
</feature>
<evidence type="ECO:0000256" key="1">
    <source>
        <dbReference type="SAM" id="Phobius"/>
    </source>
</evidence>
<dbReference type="Proteomes" id="UP000054823">
    <property type="component" value="Unassembled WGS sequence"/>
</dbReference>
<feature type="transmembrane region" description="Helical" evidence="1">
    <location>
        <begin position="186"/>
        <end position="203"/>
    </location>
</feature>
<protein>
    <submittedName>
        <fullName evidence="2">Zinc transporter ZupT</fullName>
    </submittedName>
</protein>
<dbReference type="EMBL" id="CYPW01000009">
    <property type="protein sequence ID" value="CUH51905.1"/>
    <property type="molecule type" value="Genomic_DNA"/>
</dbReference>
<keyword evidence="1" id="KW-0812">Transmembrane</keyword>
<feature type="transmembrane region" description="Helical" evidence="1">
    <location>
        <begin position="156"/>
        <end position="180"/>
    </location>
</feature>
<accession>A0A0P1EP20</accession>
<dbReference type="STRING" id="321267.SHM7688_01344"/>
<evidence type="ECO:0000313" key="2">
    <source>
        <dbReference type="EMBL" id="CUH51905.1"/>
    </source>
</evidence>
<organism evidence="2 3">
    <name type="scientific">Shimia marina</name>
    <dbReference type="NCBI Taxonomy" id="321267"/>
    <lineage>
        <taxon>Bacteria</taxon>
        <taxon>Pseudomonadati</taxon>
        <taxon>Pseudomonadota</taxon>
        <taxon>Alphaproteobacteria</taxon>
        <taxon>Rhodobacterales</taxon>
        <taxon>Roseobacteraceae</taxon>
    </lineage>
</organism>
<dbReference type="RefSeq" id="WP_058239146.1">
    <property type="nucleotide sequence ID" value="NZ_CYPW01000009.1"/>
</dbReference>
<feature type="transmembrane region" description="Helical" evidence="1">
    <location>
        <begin position="39"/>
        <end position="60"/>
    </location>
</feature>
<sequence length="237" mass="23939">MEPIHYALLLSLFAGLAIPVGGALARWEHISNRAVEARVLKSVTAFGGGALLSAIALVLVPEGAEALPAALAVGLLLAGGLCFAIVDWVLARAGGSGALVLAMLLDFLPEAMALGALLVTEAATAKLLAVMMFLQNLPEGFAAFRDIWAQGKLSAGKVLLVFVALAGLGPLCAGIGFAVLSDDPEILGGIMIFAAGGILYLVFQDIAPEAHEPGLYAPALGAVAGFALGLAGDMLIG</sequence>
<feature type="transmembrane region" description="Helical" evidence="1">
    <location>
        <begin position="6"/>
        <end position="27"/>
    </location>
</feature>
<keyword evidence="1" id="KW-0472">Membrane</keyword>
<evidence type="ECO:0000313" key="3">
    <source>
        <dbReference type="Proteomes" id="UP000054823"/>
    </source>
</evidence>